<proteinExistence type="predicted"/>
<dbReference type="Proteomes" id="UP001056120">
    <property type="component" value="Linkage Group LG23"/>
</dbReference>
<gene>
    <name evidence="1" type="ORF">L1987_69696</name>
</gene>
<comment type="caution">
    <text evidence="1">The sequence shown here is derived from an EMBL/GenBank/DDBJ whole genome shotgun (WGS) entry which is preliminary data.</text>
</comment>
<evidence type="ECO:0000313" key="1">
    <source>
        <dbReference type="EMBL" id="KAI3717831.1"/>
    </source>
</evidence>
<accession>A0ACB9B6I1</accession>
<keyword evidence="2" id="KW-1185">Reference proteome</keyword>
<reference evidence="2" key="1">
    <citation type="journal article" date="2022" name="Mol. Ecol. Resour.">
        <title>The genomes of chicory, endive, great burdock and yacon provide insights into Asteraceae palaeo-polyploidization history and plant inulin production.</title>
        <authorList>
            <person name="Fan W."/>
            <person name="Wang S."/>
            <person name="Wang H."/>
            <person name="Wang A."/>
            <person name="Jiang F."/>
            <person name="Liu H."/>
            <person name="Zhao H."/>
            <person name="Xu D."/>
            <person name="Zhang Y."/>
        </authorList>
    </citation>
    <scope>NUCLEOTIDE SEQUENCE [LARGE SCALE GENOMIC DNA]</scope>
    <source>
        <strain evidence="2">cv. Yunnan</strain>
    </source>
</reference>
<reference evidence="1 2" key="2">
    <citation type="journal article" date="2022" name="Mol. Ecol. Resour.">
        <title>The genomes of chicory, endive, great burdock and yacon provide insights into Asteraceae paleo-polyploidization history and plant inulin production.</title>
        <authorList>
            <person name="Fan W."/>
            <person name="Wang S."/>
            <person name="Wang H."/>
            <person name="Wang A."/>
            <person name="Jiang F."/>
            <person name="Liu H."/>
            <person name="Zhao H."/>
            <person name="Xu D."/>
            <person name="Zhang Y."/>
        </authorList>
    </citation>
    <scope>NUCLEOTIDE SEQUENCE [LARGE SCALE GENOMIC DNA]</scope>
    <source>
        <strain evidence="2">cv. Yunnan</strain>
        <tissue evidence="1">Leaves</tissue>
    </source>
</reference>
<name>A0ACB9B6I1_9ASTR</name>
<organism evidence="1 2">
    <name type="scientific">Smallanthus sonchifolius</name>
    <dbReference type="NCBI Taxonomy" id="185202"/>
    <lineage>
        <taxon>Eukaryota</taxon>
        <taxon>Viridiplantae</taxon>
        <taxon>Streptophyta</taxon>
        <taxon>Embryophyta</taxon>
        <taxon>Tracheophyta</taxon>
        <taxon>Spermatophyta</taxon>
        <taxon>Magnoliopsida</taxon>
        <taxon>eudicotyledons</taxon>
        <taxon>Gunneridae</taxon>
        <taxon>Pentapetalae</taxon>
        <taxon>asterids</taxon>
        <taxon>campanulids</taxon>
        <taxon>Asterales</taxon>
        <taxon>Asteraceae</taxon>
        <taxon>Asteroideae</taxon>
        <taxon>Heliantheae alliance</taxon>
        <taxon>Millerieae</taxon>
        <taxon>Smallanthus</taxon>
    </lineage>
</organism>
<sequence>MEFLLDDQCLSFSDPITGFCSQLHQPYEQVLPTGSMEVIAHGYNSQILDPSMSIAVHDHKSGMNYDQSNIMAKTSCKRRRKQKKSNDGHESKKKMVDSKEGGQIGYIHVRARRGEATDSHSLAERVRREKISEKMKALQSIVPGCDKARKAHMLDEVINYVQSLQNEIQILSLKLASVNSSMLYDYGAEYEECMLKPHDQNMTTIQQQLLSFQEHKRPCMISQNNGEELWDLEEQRQEVDDLFSIINYKSFY</sequence>
<dbReference type="EMBL" id="CM042040">
    <property type="protein sequence ID" value="KAI3717831.1"/>
    <property type="molecule type" value="Genomic_DNA"/>
</dbReference>
<evidence type="ECO:0000313" key="2">
    <source>
        <dbReference type="Proteomes" id="UP001056120"/>
    </source>
</evidence>
<protein>
    <submittedName>
        <fullName evidence="1">Uncharacterized protein</fullName>
    </submittedName>
</protein>